<proteinExistence type="predicted"/>
<evidence type="ECO:0000259" key="6">
    <source>
        <dbReference type="PROSITE" id="PS50103"/>
    </source>
</evidence>
<feature type="compositionally biased region" description="Low complexity" evidence="5">
    <location>
        <begin position="378"/>
        <end position="403"/>
    </location>
</feature>
<keyword evidence="8" id="KW-1185">Reference proteome</keyword>
<name>A0ABP0DRD3_9PEZI</name>
<evidence type="ECO:0000313" key="7">
    <source>
        <dbReference type="EMBL" id="CAK7270863.1"/>
    </source>
</evidence>
<keyword evidence="3 4" id="KW-0862">Zinc</keyword>
<sequence length="620" mass="62233">MVVCSYFLRGNCRYGNNCRNEHPVANQNRFGVFGAPSGGSPANSAASTGNTYDVRPDGIVLDLTEERPPWIFSAYGPGRNAPAQLFGGAQTEQSFEELRLHYYNAVAAGNPQAAINDIDTLYRQIQQQMETAVRSPQDAVQFVLDAAQKHPNRLDNCKNNSLHPLPGVFEVGKNRSGQPQPPALLSGTGNGGFGQPSQLGAANPFATSSASTPAPGSLFGRPAGGSAFGQPSQLGGGPGMMGTPSLLGGTTSAFEKPAAPVFGQAGGGAGGFGQPSTLGQKPAGFGAFGQPSSLGQKPAGFGAFGQPSQLGSAGGGDGGGGGFSKFAAATPTGGSAFGQSSPFGAASAASATTPAPASGFGAASTFGQPASLGPSPSPFAAATAAPTTNNAPASPFGQPANGTAAATTTATVAANPFAAPSPAATNVFAKAAQPAAPANPFASASTPSATAPSPFGQPNTSFPKATTSLFAQPAPAPATSAPASTGMVASHAGASDTYGPQATKQHPALETYAQRDPANPARLKSFKGRPVTYETSKDPADNGAQVPMVLCPGDGKPAKVWFPGGAPAYNADTEAQPRSLYTAAGSAIQAQYDTFAKTGRFAVGQMPETPPLREWCRWDF</sequence>
<evidence type="ECO:0000256" key="3">
    <source>
        <dbReference type="ARBA" id="ARBA00022833"/>
    </source>
</evidence>
<dbReference type="PROSITE" id="PS50103">
    <property type="entry name" value="ZF_C3H1"/>
    <property type="match status" value="1"/>
</dbReference>
<dbReference type="SMART" id="SM00356">
    <property type="entry name" value="ZnF_C3H1"/>
    <property type="match status" value="1"/>
</dbReference>
<reference evidence="7 8" key="1">
    <citation type="submission" date="2024-01" db="EMBL/GenBank/DDBJ databases">
        <authorList>
            <person name="Allen C."/>
            <person name="Tagirdzhanova G."/>
        </authorList>
    </citation>
    <scope>NUCLEOTIDE SEQUENCE [LARGE SCALE GENOMIC DNA]</scope>
    <source>
        <strain evidence="7 8">CBS 119000</strain>
    </source>
</reference>
<gene>
    <name evidence="7" type="ORF">SEPCBS119000_004306</name>
</gene>
<dbReference type="EMBL" id="CAWUON010000064">
    <property type="protein sequence ID" value="CAK7270863.1"/>
    <property type="molecule type" value="Genomic_DNA"/>
</dbReference>
<dbReference type="InterPro" id="IPR041367">
    <property type="entry name" value="Znf-CCCH_4"/>
</dbReference>
<feature type="region of interest" description="Disordered" evidence="5">
    <location>
        <begin position="437"/>
        <end position="502"/>
    </location>
</feature>
<feature type="compositionally biased region" description="Gly residues" evidence="5">
    <location>
        <begin position="264"/>
        <end position="273"/>
    </location>
</feature>
<dbReference type="CDD" id="cd23954">
    <property type="entry name" value="AMO1_CTD"/>
    <property type="match status" value="1"/>
</dbReference>
<dbReference type="Proteomes" id="UP001642502">
    <property type="component" value="Unassembled WGS sequence"/>
</dbReference>
<evidence type="ECO:0000313" key="8">
    <source>
        <dbReference type="Proteomes" id="UP001642502"/>
    </source>
</evidence>
<dbReference type="PANTHER" id="PTHR21099">
    <property type="entry name" value="RAD201"/>
    <property type="match status" value="1"/>
</dbReference>
<feature type="compositionally biased region" description="Polar residues" evidence="5">
    <location>
        <begin position="456"/>
        <end position="470"/>
    </location>
</feature>
<feature type="region of interest" description="Disordered" evidence="5">
    <location>
        <begin position="172"/>
        <end position="317"/>
    </location>
</feature>
<evidence type="ECO:0000256" key="4">
    <source>
        <dbReference type="PROSITE-ProRule" id="PRU00723"/>
    </source>
</evidence>
<feature type="compositionally biased region" description="Low complexity" evidence="5">
    <location>
        <begin position="437"/>
        <end position="454"/>
    </location>
</feature>
<feature type="compositionally biased region" description="Low complexity" evidence="5">
    <location>
        <begin position="201"/>
        <end position="215"/>
    </location>
</feature>
<feature type="region of interest" description="Disordered" evidence="5">
    <location>
        <begin position="369"/>
        <end position="403"/>
    </location>
</feature>
<feature type="domain" description="C3H1-type" evidence="6">
    <location>
        <begin position="1"/>
        <end position="25"/>
    </location>
</feature>
<keyword evidence="2 4" id="KW-0863">Zinc-finger</keyword>
<comment type="caution">
    <text evidence="7">The sequence shown here is derived from an EMBL/GenBank/DDBJ whole genome shotgun (WGS) entry which is preliminary data.</text>
</comment>
<keyword evidence="1 4" id="KW-0479">Metal-binding</keyword>
<dbReference type="InterPro" id="IPR000571">
    <property type="entry name" value="Znf_CCCH"/>
</dbReference>
<evidence type="ECO:0000256" key="2">
    <source>
        <dbReference type="ARBA" id="ARBA00022771"/>
    </source>
</evidence>
<accession>A0ABP0DRD3</accession>
<dbReference type="PANTHER" id="PTHR21099:SF2">
    <property type="entry name" value="SI:CH211-113E8.11"/>
    <property type="match status" value="1"/>
</dbReference>
<organism evidence="7 8">
    <name type="scientific">Sporothrix epigloea</name>
    <dbReference type="NCBI Taxonomy" id="1892477"/>
    <lineage>
        <taxon>Eukaryota</taxon>
        <taxon>Fungi</taxon>
        <taxon>Dikarya</taxon>
        <taxon>Ascomycota</taxon>
        <taxon>Pezizomycotina</taxon>
        <taxon>Sordariomycetes</taxon>
        <taxon>Sordariomycetidae</taxon>
        <taxon>Ophiostomatales</taxon>
        <taxon>Ophiostomataceae</taxon>
        <taxon>Sporothrix</taxon>
    </lineage>
</organism>
<feature type="zinc finger region" description="C3H1-type" evidence="4">
    <location>
        <begin position="1"/>
        <end position="25"/>
    </location>
</feature>
<dbReference type="Pfam" id="PF18044">
    <property type="entry name" value="zf-CCCH_4"/>
    <property type="match status" value="1"/>
</dbReference>
<evidence type="ECO:0000256" key="5">
    <source>
        <dbReference type="SAM" id="MobiDB-lite"/>
    </source>
</evidence>
<evidence type="ECO:0000256" key="1">
    <source>
        <dbReference type="ARBA" id="ARBA00022723"/>
    </source>
</evidence>
<dbReference type="Gene3D" id="4.10.1000.10">
    <property type="entry name" value="Zinc finger, CCCH-type"/>
    <property type="match status" value="1"/>
</dbReference>
<protein>
    <recommendedName>
        <fullName evidence="6">C3H1-type domain-containing protein</fullName>
    </recommendedName>
</protein>